<feature type="domain" description="SLS1 N-terminal" evidence="2">
    <location>
        <begin position="74"/>
        <end position="190"/>
    </location>
</feature>
<evidence type="ECO:0000256" key="1">
    <source>
        <dbReference type="SAM" id="MobiDB-lite"/>
    </source>
</evidence>
<feature type="region of interest" description="Disordered" evidence="1">
    <location>
        <begin position="38"/>
        <end position="59"/>
    </location>
</feature>
<gene>
    <name evidence="4" type="ORF">HII31_05573</name>
</gene>
<sequence>MEKVVKRQRVVSEKLSRESLNKPSSVVILRDLPKDALSRARPDKDAAGSSEVSTRHPRLSAKDIENSILTKYQAPDTEEVNASIAEIQSKLRSTILDEKEFDELAKKLSRAYTSPQLSRYLFATLKASAGRSVSNTTVGRNIQNQDAMQWQPGQTPLAQRHQLVKVRATGQSKKLRTIEQILRLCWDITITSEEQEIGELEMKLEPWQLSMLFDLYENDEPYYKSLIRTQMLLDMTEVQQYRPDGVVRITGRRTDAEDAAWQLKSALMNVQPLRMDAAQLLPQKKAGARNRFSDEELGYVSNLTKSVLSLDPDGVVVIYNRTTDGRNNARRLLLSMLRVHVSSFAEVLSLSKGNGDGDPWCEAFSLPSEPSTSGMHRRWAGRDLVREMTSTQRRPDATNSRVEERQSKSQDVIDAVAQAIAAKLQTVKHAWHTDTAYPFHAGSYWDPAFNHAPPNWRCGIARHLQDSTPRSDDELCSKEPKPPRSVFRHAIPGLDALLSYFDTNSTPKPLQLLKSSVPINYVGEEGTQPRFNWGLPYLTAVLLPLPTKSLPSIQLPRVELRFNFAEPTQPGRPRNLFLSGLKANVDYQNLVIPLPNQAVDLRFSRSIALVGRYQLAKQDKHIRYFTQQIQKSILSGDGVLSAPPELILRLPYWLVHPDADRLSVADKEDVPVAYLFERFKQTQRVDFSVSEAARTAHGVDAEVREMAVQSSSSVRLEYRETDGGAIYGNSSALALVQKPKKPMPKSAEASQPVHASSDVVGEKDTQQSSKTEREDSTQQLAASALRIAHLLTRINAGTLSAFRQSEDS</sequence>
<feature type="compositionally biased region" description="Basic and acidic residues" evidence="1">
    <location>
        <begin position="393"/>
        <end position="408"/>
    </location>
</feature>
<evidence type="ECO:0000313" key="4">
    <source>
        <dbReference type="EMBL" id="KAF7193139.1"/>
    </source>
</evidence>
<name>A0A8H6VM38_9PEZI</name>
<feature type="region of interest" description="Disordered" evidence="1">
    <location>
        <begin position="1"/>
        <end position="21"/>
    </location>
</feature>
<evidence type="ECO:0000259" key="2">
    <source>
        <dbReference type="Pfam" id="PF20776"/>
    </source>
</evidence>
<dbReference type="Proteomes" id="UP000660729">
    <property type="component" value="Unassembled WGS sequence"/>
</dbReference>
<reference evidence="4" key="1">
    <citation type="submission" date="2020-04" db="EMBL/GenBank/DDBJ databases">
        <title>Draft genome resource of the tomato pathogen Pseudocercospora fuligena.</title>
        <authorList>
            <person name="Zaccaron A."/>
        </authorList>
    </citation>
    <scope>NUCLEOTIDE SEQUENCE</scope>
    <source>
        <strain evidence="4">PF001</strain>
    </source>
</reference>
<accession>A0A8H6VM38</accession>
<dbReference type="OrthoDB" id="5392646at2759"/>
<dbReference type="PANTHER" id="PTHR37919">
    <property type="entry name" value="PROTEIN CBG05606"/>
    <property type="match status" value="1"/>
</dbReference>
<organism evidence="4 5">
    <name type="scientific">Pseudocercospora fuligena</name>
    <dbReference type="NCBI Taxonomy" id="685502"/>
    <lineage>
        <taxon>Eukaryota</taxon>
        <taxon>Fungi</taxon>
        <taxon>Dikarya</taxon>
        <taxon>Ascomycota</taxon>
        <taxon>Pezizomycotina</taxon>
        <taxon>Dothideomycetes</taxon>
        <taxon>Dothideomycetidae</taxon>
        <taxon>Mycosphaerellales</taxon>
        <taxon>Mycosphaerellaceae</taxon>
        <taxon>Pseudocercospora</taxon>
    </lineage>
</organism>
<feature type="region of interest" description="Disordered" evidence="1">
    <location>
        <begin position="386"/>
        <end position="409"/>
    </location>
</feature>
<feature type="compositionally biased region" description="Basic and acidic residues" evidence="1">
    <location>
        <begin position="1"/>
        <end position="20"/>
    </location>
</feature>
<evidence type="ECO:0000313" key="5">
    <source>
        <dbReference type="Proteomes" id="UP000660729"/>
    </source>
</evidence>
<dbReference type="Pfam" id="PF20776">
    <property type="entry name" value="SLS1_N"/>
    <property type="match status" value="1"/>
</dbReference>
<feature type="compositionally biased region" description="Basic and acidic residues" evidence="1">
    <location>
        <begin position="760"/>
        <end position="776"/>
    </location>
</feature>
<dbReference type="InterPro" id="IPR048400">
    <property type="entry name" value="SLS1_N"/>
</dbReference>
<feature type="region of interest" description="Disordered" evidence="1">
    <location>
        <begin position="738"/>
        <end position="780"/>
    </location>
</feature>
<dbReference type="AlphaFoldDB" id="A0A8H6VM38"/>
<dbReference type="EMBL" id="JABCIY010000093">
    <property type="protein sequence ID" value="KAF7193139.1"/>
    <property type="molecule type" value="Genomic_DNA"/>
</dbReference>
<proteinExistence type="predicted"/>
<dbReference type="Pfam" id="PF20778">
    <property type="entry name" value="SLS1_C"/>
    <property type="match status" value="1"/>
</dbReference>
<dbReference type="InterPro" id="IPR048401">
    <property type="entry name" value="SLS1_C"/>
</dbReference>
<keyword evidence="5" id="KW-1185">Reference proteome</keyword>
<evidence type="ECO:0000259" key="3">
    <source>
        <dbReference type="Pfam" id="PF20778"/>
    </source>
</evidence>
<comment type="caution">
    <text evidence="4">The sequence shown here is derived from an EMBL/GenBank/DDBJ whole genome shotgun (WGS) entry which is preliminary data.</text>
</comment>
<feature type="domain" description="SLS1 C-terminal" evidence="3">
    <location>
        <begin position="478"/>
        <end position="742"/>
    </location>
</feature>
<protein>
    <submittedName>
        <fullName evidence="4">Uncharacterized protein</fullName>
    </submittedName>
</protein>
<dbReference type="PANTHER" id="PTHR37919:SF2">
    <property type="entry name" value="EXPERA DOMAIN-CONTAINING PROTEIN"/>
    <property type="match status" value="1"/>
</dbReference>